<evidence type="ECO:0000256" key="1">
    <source>
        <dbReference type="SAM" id="MobiDB-lite"/>
    </source>
</evidence>
<comment type="caution">
    <text evidence="2">The sequence shown here is derived from an EMBL/GenBank/DDBJ whole genome shotgun (WGS) entry which is preliminary data.</text>
</comment>
<name>A0A7X6RQ20_9ACTN</name>
<feature type="region of interest" description="Disordered" evidence="1">
    <location>
        <begin position="347"/>
        <end position="379"/>
    </location>
</feature>
<dbReference type="EMBL" id="JAAXPG010000009">
    <property type="protein sequence ID" value="NKY98228.1"/>
    <property type="molecule type" value="Genomic_DNA"/>
</dbReference>
<evidence type="ECO:0000313" key="3">
    <source>
        <dbReference type="Proteomes" id="UP000553209"/>
    </source>
</evidence>
<evidence type="ECO:0000313" key="2">
    <source>
        <dbReference type="EMBL" id="NKY98228.1"/>
    </source>
</evidence>
<reference evidence="2 3" key="1">
    <citation type="submission" date="2020-04" db="EMBL/GenBank/DDBJ databases">
        <title>MicrobeNet Type strains.</title>
        <authorList>
            <person name="Nicholson A.C."/>
        </authorList>
    </citation>
    <scope>NUCLEOTIDE SEQUENCE [LARGE SCALE GENOMIC DNA]</scope>
    <source>
        <strain evidence="2 3">ATCC 23612</strain>
    </source>
</reference>
<organism evidence="2 3">
    <name type="scientific">Nocardiopsis alborubida</name>
    <dbReference type="NCBI Taxonomy" id="146802"/>
    <lineage>
        <taxon>Bacteria</taxon>
        <taxon>Bacillati</taxon>
        <taxon>Actinomycetota</taxon>
        <taxon>Actinomycetes</taxon>
        <taxon>Streptosporangiales</taxon>
        <taxon>Nocardiopsidaceae</taxon>
        <taxon>Nocardiopsis</taxon>
    </lineage>
</organism>
<dbReference type="RefSeq" id="WP_061083232.1">
    <property type="nucleotide sequence ID" value="NZ_JAAXPG010000009.1"/>
</dbReference>
<feature type="region of interest" description="Disordered" evidence="1">
    <location>
        <begin position="78"/>
        <end position="98"/>
    </location>
</feature>
<dbReference type="Proteomes" id="UP000553209">
    <property type="component" value="Unassembled WGS sequence"/>
</dbReference>
<proteinExistence type="predicted"/>
<protein>
    <submittedName>
        <fullName evidence="2">Uncharacterized protein</fullName>
    </submittedName>
</protein>
<gene>
    <name evidence="2" type="ORF">HGB44_11270</name>
</gene>
<sequence length="379" mass="38339">MTQVKRISARAVLLSAGTAGFVALGAGVSGAESLSSPVHEIAPVVERALVEGVAPTLNSVAPEGVGPIADSALSELQETAHNPDKPAPDLSAPLPEGEDIRTPLGEVSNPTSELADTVFEVQDATGLDGDPHDTIGHDAGRALEHGGHRAGEAVEETAVTVLPQTLESVYGLREQVDLPRVDQVAQLPDTSRLHDVARLPDTSDLSSVTGGNSLALDGAEAPALEDALGLGGSSTVRQSASAPATPGLGDLAGALRSGSESGDLRAAEFRPLNVEGPLAESEVPRLSGTGVPVVDDAVDSVVPQLADAGVPGVAEGVNTETAEDLVAALSRGTDLLNDVDTSDLLSIEGGTVPQETPAGMTQHPTFMELPGSEALPVVS</sequence>
<keyword evidence="3" id="KW-1185">Reference proteome</keyword>
<dbReference type="AlphaFoldDB" id="A0A7X6RQ20"/>
<accession>A0A7X6RQ20</accession>